<dbReference type="Pfam" id="PF00190">
    <property type="entry name" value="Cupin_1"/>
    <property type="match status" value="2"/>
</dbReference>
<reference evidence="4" key="1">
    <citation type="journal article" date="2020" name="Nat. Commun.">
        <title>Genome assembly of wild tea tree DASZ reveals pedigree and selection history of tea varieties.</title>
        <authorList>
            <person name="Zhang W."/>
            <person name="Zhang Y."/>
            <person name="Qiu H."/>
            <person name="Guo Y."/>
            <person name="Wan H."/>
            <person name="Zhang X."/>
            <person name="Scossa F."/>
            <person name="Alseekh S."/>
            <person name="Zhang Q."/>
            <person name="Wang P."/>
            <person name="Xu L."/>
            <person name="Schmidt M.H."/>
            <person name="Jia X."/>
            <person name="Li D."/>
            <person name="Zhu A."/>
            <person name="Guo F."/>
            <person name="Chen W."/>
            <person name="Ni D."/>
            <person name="Usadel B."/>
            <person name="Fernie A.R."/>
            <person name="Wen W."/>
        </authorList>
    </citation>
    <scope>NUCLEOTIDE SEQUENCE [LARGE SCALE GENOMIC DNA]</scope>
    <source>
        <strain evidence="4">cv. G240</strain>
    </source>
</reference>
<sequence>MAGELWPSTEESYGGRTMEEGRGKTDRVVNHVVYEGSEEESERQEQQQSSKPYVLEDHHFTIETETQRGRVRLLPKFTERSKLLRGIENYRLAILETEPQTFVVPNHWDADGIFFVTRGEGSITLVHQDRRESFNLRCGDILRIPAGTTVYLINKSNNEKLVIMTLLQPVSIPGHFEAFFGPGGENPESYFSAFSSSLLEAALNTKRDKIQRLFGQREGIIIKASEEQIKAMTHHEVGGGICPFGGESKHTCNLFSKHPSQSNQYGQLYQVDPDECRDLRELNLAIGFANFTGGSMTAPYYNSRATKIAVVTNGEGHFEMACPHLSSLEFGGSSSSRGSHPQQRRSSGPSYQKVSGRLSRGVVFIIPPGHPVVTVASKNQNLQIVCFDVNALNNEKFPLAGRRNIINQLSPDAKELAFNAPAREVDEVFKNQEDEFFFEGPRQQHEREH</sequence>
<evidence type="ECO:0000313" key="4">
    <source>
        <dbReference type="Proteomes" id="UP000593564"/>
    </source>
</evidence>
<feature type="domain" description="Cupin type-1" evidence="2">
    <location>
        <begin position="252"/>
        <end position="426"/>
    </location>
</feature>
<dbReference type="AlphaFoldDB" id="A0A7J7GAS9"/>
<dbReference type="Proteomes" id="UP000593564">
    <property type="component" value="Unassembled WGS sequence"/>
</dbReference>
<dbReference type="SMART" id="SM00835">
    <property type="entry name" value="Cupin_1"/>
    <property type="match status" value="2"/>
</dbReference>
<proteinExistence type="predicted"/>
<gene>
    <name evidence="3" type="ORF">HYC85_024901</name>
</gene>
<feature type="compositionally biased region" description="Low complexity" evidence="1">
    <location>
        <begin position="331"/>
        <end position="348"/>
    </location>
</feature>
<dbReference type="PANTHER" id="PTHR31189">
    <property type="entry name" value="OS03G0336100 PROTEIN-RELATED"/>
    <property type="match status" value="1"/>
</dbReference>
<dbReference type="InterPro" id="IPR050253">
    <property type="entry name" value="Seed_Storage-Functional"/>
</dbReference>
<keyword evidence="4" id="KW-1185">Reference proteome</keyword>
<protein>
    <recommendedName>
        <fullName evidence="2">Cupin type-1 domain-containing protein</fullName>
    </recommendedName>
</protein>
<name>A0A7J7GAS9_CAMSI</name>
<feature type="region of interest" description="Disordered" evidence="1">
    <location>
        <begin position="331"/>
        <end position="354"/>
    </location>
</feature>
<dbReference type="Gene3D" id="2.60.120.10">
    <property type="entry name" value="Jelly Rolls"/>
    <property type="match status" value="2"/>
</dbReference>
<dbReference type="SUPFAM" id="SSF51182">
    <property type="entry name" value="RmlC-like cupins"/>
    <property type="match status" value="1"/>
</dbReference>
<dbReference type="InterPro" id="IPR006045">
    <property type="entry name" value="Cupin_1"/>
</dbReference>
<reference evidence="3 4" key="2">
    <citation type="submission" date="2020-07" db="EMBL/GenBank/DDBJ databases">
        <title>Genome assembly of wild tea tree DASZ reveals pedigree and selection history of tea varieties.</title>
        <authorList>
            <person name="Zhang W."/>
        </authorList>
    </citation>
    <scope>NUCLEOTIDE SEQUENCE [LARGE SCALE GENOMIC DNA]</scope>
    <source>
        <strain evidence="4">cv. G240</strain>
        <tissue evidence="3">Leaf</tissue>
    </source>
</reference>
<dbReference type="CDD" id="cd02245">
    <property type="entry name" value="cupin_7S_vicilin-like_C"/>
    <property type="match status" value="1"/>
</dbReference>
<evidence type="ECO:0000256" key="1">
    <source>
        <dbReference type="SAM" id="MobiDB-lite"/>
    </source>
</evidence>
<feature type="domain" description="Cupin type-1" evidence="2">
    <location>
        <begin position="58"/>
        <end position="211"/>
    </location>
</feature>
<dbReference type="CDD" id="cd02244">
    <property type="entry name" value="cupin_7S_vicilin-like_N"/>
    <property type="match status" value="1"/>
</dbReference>
<feature type="region of interest" description="Disordered" evidence="1">
    <location>
        <begin position="1"/>
        <end position="28"/>
    </location>
</feature>
<dbReference type="EMBL" id="JACBKZ010000012">
    <property type="protein sequence ID" value="KAF5937395.1"/>
    <property type="molecule type" value="Genomic_DNA"/>
</dbReference>
<evidence type="ECO:0000313" key="3">
    <source>
        <dbReference type="EMBL" id="KAF5937395.1"/>
    </source>
</evidence>
<comment type="caution">
    <text evidence="3">The sequence shown here is derived from an EMBL/GenBank/DDBJ whole genome shotgun (WGS) entry which is preliminary data.</text>
</comment>
<dbReference type="InterPro" id="IPR011051">
    <property type="entry name" value="RmlC_Cupin_sf"/>
</dbReference>
<dbReference type="PANTHER" id="PTHR31189:SF13">
    <property type="entry name" value="CUPINCIN"/>
    <property type="match status" value="1"/>
</dbReference>
<feature type="compositionally biased region" description="Basic and acidic residues" evidence="1">
    <location>
        <begin position="17"/>
        <end position="28"/>
    </location>
</feature>
<accession>A0A7J7GAS9</accession>
<evidence type="ECO:0000259" key="2">
    <source>
        <dbReference type="SMART" id="SM00835"/>
    </source>
</evidence>
<organism evidence="3 4">
    <name type="scientific">Camellia sinensis</name>
    <name type="common">Tea plant</name>
    <name type="synonym">Thea sinensis</name>
    <dbReference type="NCBI Taxonomy" id="4442"/>
    <lineage>
        <taxon>Eukaryota</taxon>
        <taxon>Viridiplantae</taxon>
        <taxon>Streptophyta</taxon>
        <taxon>Embryophyta</taxon>
        <taxon>Tracheophyta</taxon>
        <taxon>Spermatophyta</taxon>
        <taxon>Magnoliopsida</taxon>
        <taxon>eudicotyledons</taxon>
        <taxon>Gunneridae</taxon>
        <taxon>Pentapetalae</taxon>
        <taxon>asterids</taxon>
        <taxon>Ericales</taxon>
        <taxon>Theaceae</taxon>
        <taxon>Camellia</taxon>
    </lineage>
</organism>
<dbReference type="InterPro" id="IPR014710">
    <property type="entry name" value="RmlC-like_jellyroll"/>
</dbReference>